<dbReference type="SUPFAM" id="SSF46689">
    <property type="entry name" value="Homeodomain-like"/>
    <property type="match status" value="1"/>
</dbReference>
<evidence type="ECO:0000256" key="2">
    <source>
        <dbReference type="ARBA" id="ARBA00023125"/>
    </source>
</evidence>
<dbReference type="EMBL" id="GL876974">
    <property type="protein sequence ID" value="KLU90094.1"/>
    <property type="molecule type" value="Genomic_DNA"/>
</dbReference>
<dbReference type="Pfam" id="PF00046">
    <property type="entry name" value="Homeodomain"/>
    <property type="match status" value="1"/>
</dbReference>
<keyword evidence="4 5" id="KW-0539">Nucleus</keyword>
<keyword evidence="11" id="KW-1185">Reference proteome</keyword>
<organism evidence="10 11">
    <name type="scientific">Magnaporthiopsis poae (strain ATCC 64411 / 73-15)</name>
    <name type="common">Kentucky bluegrass fungus</name>
    <name type="synonym">Magnaporthe poae</name>
    <dbReference type="NCBI Taxonomy" id="644358"/>
    <lineage>
        <taxon>Eukaryota</taxon>
        <taxon>Fungi</taxon>
        <taxon>Dikarya</taxon>
        <taxon>Ascomycota</taxon>
        <taxon>Pezizomycotina</taxon>
        <taxon>Sordariomycetes</taxon>
        <taxon>Sordariomycetidae</taxon>
        <taxon>Magnaporthales</taxon>
        <taxon>Magnaporthaceae</taxon>
        <taxon>Magnaporthiopsis</taxon>
    </lineage>
</organism>
<dbReference type="GO" id="GO:0000978">
    <property type="term" value="F:RNA polymerase II cis-regulatory region sequence-specific DNA binding"/>
    <property type="evidence" value="ECO:0007669"/>
    <property type="project" value="TreeGrafter"/>
</dbReference>
<comment type="subcellular location">
    <subcellularLocation>
        <location evidence="1 5 6">Nucleus</location>
    </subcellularLocation>
</comment>
<dbReference type="GO" id="GO:0006357">
    <property type="term" value="P:regulation of transcription by RNA polymerase II"/>
    <property type="evidence" value="ECO:0007669"/>
    <property type="project" value="TreeGrafter"/>
</dbReference>
<dbReference type="AlphaFoldDB" id="A0A0C4E8Y7"/>
<dbReference type="EnsemblFungi" id="MAPG_09059T0">
    <property type="protein sequence ID" value="MAPG_09059T0"/>
    <property type="gene ID" value="MAPG_09059"/>
</dbReference>
<sequence>MLVSRQCEAEQSHHWNFYKPVSSPRMSTQYDPPLSTQPDWQGHYPSFLPPGDNIFGQSYEHAANPGPGSQQSQSQSQSQQQHQSPSASQPRTTSASTEGASGDADGSVDSKLGAAHSRQSSSSVSPLSHRRSLDPLGLRQKQPSPIPEQSEPQGDNYVHKAAAPNREEAGGELPSIDSLDRPMQPPSSGEKHQQQQEQQQKQEETQGSGASNNNGNTASKEEEDDGLDDEDMLEGEGDGEDGGDGSTQPQTAAERTAQRRKMKRFRLTHQQTRFLMSEFAKQPHPDAAHRERLSREIPGLSPRQVQVWFQNRRAKIKRLTADDRDRMIKMRAVPDDFDNVQALHSPYGAVHALGTPISSPVDFAGSSYAEHMMRPLMVDVRRADAGDDHLSPTGLSPAFGSIGFNPGALKRKHSFSTSASGPGPAYGSAA</sequence>
<evidence type="ECO:0000256" key="4">
    <source>
        <dbReference type="ARBA" id="ARBA00023242"/>
    </source>
</evidence>
<evidence type="ECO:0000313" key="11">
    <source>
        <dbReference type="Proteomes" id="UP000011715"/>
    </source>
</evidence>
<feature type="domain" description="Homeobox" evidence="8">
    <location>
        <begin position="258"/>
        <end position="319"/>
    </location>
</feature>
<dbReference type="InterPro" id="IPR001356">
    <property type="entry name" value="HD"/>
</dbReference>
<protein>
    <recommendedName>
        <fullName evidence="8">Homeobox domain-containing protein</fullName>
    </recommendedName>
</protein>
<evidence type="ECO:0000256" key="5">
    <source>
        <dbReference type="PROSITE-ProRule" id="PRU00108"/>
    </source>
</evidence>
<feature type="compositionally biased region" description="Polar residues" evidence="7">
    <location>
        <begin position="24"/>
        <end position="39"/>
    </location>
</feature>
<evidence type="ECO:0000259" key="8">
    <source>
        <dbReference type="PROSITE" id="PS50071"/>
    </source>
</evidence>
<feature type="compositionally biased region" description="Basic and acidic residues" evidence="7">
    <location>
        <begin position="189"/>
        <end position="204"/>
    </location>
</feature>
<feature type="compositionally biased region" description="Acidic residues" evidence="7">
    <location>
        <begin position="221"/>
        <end position="243"/>
    </location>
</feature>
<dbReference type="SMART" id="SM00389">
    <property type="entry name" value="HOX"/>
    <property type="match status" value="1"/>
</dbReference>
<feature type="DNA-binding region" description="Homeobox" evidence="5">
    <location>
        <begin position="260"/>
        <end position="320"/>
    </location>
</feature>
<reference evidence="11" key="2">
    <citation type="submission" date="2010-05" db="EMBL/GenBank/DDBJ databases">
        <title>The genome sequence of Magnaporthe poae strain ATCC 64411.</title>
        <authorList>
            <person name="Ma L.-J."/>
            <person name="Dead R."/>
            <person name="Young S."/>
            <person name="Zeng Q."/>
            <person name="Koehrsen M."/>
            <person name="Alvarado L."/>
            <person name="Berlin A."/>
            <person name="Chapman S.B."/>
            <person name="Chen Z."/>
            <person name="Freedman E."/>
            <person name="Gellesch M."/>
            <person name="Goldberg J."/>
            <person name="Griggs A."/>
            <person name="Gujja S."/>
            <person name="Heilman E.R."/>
            <person name="Heiman D."/>
            <person name="Hepburn T."/>
            <person name="Howarth C."/>
            <person name="Jen D."/>
            <person name="Larson L."/>
            <person name="Mehta T."/>
            <person name="Neiman D."/>
            <person name="Pearson M."/>
            <person name="Roberts A."/>
            <person name="Saif S."/>
            <person name="Shea T."/>
            <person name="Shenoy N."/>
            <person name="Sisk P."/>
            <person name="Stolte C."/>
            <person name="Sykes S."/>
            <person name="Walk T."/>
            <person name="White J."/>
            <person name="Yandava C."/>
            <person name="Haas B."/>
            <person name="Nusbaum C."/>
            <person name="Birren B."/>
        </authorList>
    </citation>
    <scope>NUCLEOTIDE SEQUENCE [LARGE SCALE GENOMIC DNA]</scope>
    <source>
        <strain evidence="11">ATCC 64411 / 73-15</strain>
    </source>
</reference>
<reference evidence="10" key="5">
    <citation type="submission" date="2015-06" db="UniProtKB">
        <authorList>
            <consortium name="EnsemblFungi"/>
        </authorList>
    </citation>
    <scope>IDENTIFICATION</scope>
    <source>
        <strain evidence="10">ATCC 64411</strain>
    </source>
</reference>
<dbReference type="GO" id="GO:0005634">
    <property type="term" value="C:nucleus"/>
    <property type="evidence" value="ECO:0007669"/>
    <property type="project" value="UniProtKB-SubCell"/>
</dbReference>
<reference evidence="10" key="4">
    <citation type="journal article" date="2015" name="G3 (Bethesda)">
        <title>Genome sequences of three phytopathogenic species of the Magnaporthaceae family of fungi.</title>
        <authorList>
            <person name="Okagaki L.H."/>
            <person name="Nunes C.C."/>
            <person name="Sailsbery J."/>
            <person name="Clay B."/>
            <person name="Brown D."/>
            <person name="John T."/>
            <person name="Oh Y."/>
            <person name="Young N."/>
            <person name="Fitzgerald M."/>
            <person name="Haas B.J."/>
            <person name="Zeng Q."/>
            <person name="Young S."/>
            <person name="Adiconis X."/>
            <person name="Fan L."/>
            <person name="Levin J.Z."/>
            <person name="Mitchell T.K."/>
            <person name="Okubara P.A."/>
            <person name="Farman M.L."/>
            <person name="Kohn L.M."/>
            <person name="Birren B."/>
            <person name="Ma L.-J."/>
            <person name="Dean R.A."/>
        </authorList>
    </citation>
    <scope>NUCLEOTIDE SEQUENCE</scope>
    <source>
        <strain evidence="10">ATCC 64411 / 73-15</strain>
    </source>
</reference>
<reference evidence="9" key="3">
    <citation type="submission" date="2011-03" db="EMBL/GenBank/DDBJ databases">
        <title>Annotation of Magnaporthe poae ATCC 64411.</title>
        <authorList>
            <person name="Ma L.-J."/>
            <person name="Dead R."/>
            <person name="Young S.K."/>
            <person name="Zeng Q."/>
            <person name="Gargeya S."/>
            <person name="Fitzgerald M."/>
            <person name="Haas B."/>
            <person name="Abouelleil A."/>
            <person name="Alvarado L."/>
            <person name="Arachchi H.M."/>
            <person name="Berlin A."/>
            <person name="Brown A."/>
            <person name="Chapman S.B."/>
            <person name="Chen Z."/>
            <person name="Dunbar C."/>
            <person name="Freedman E."/>
            <person name="Gearin G."/>
            <person name="Gellesch M."/>
            <person name="Goldberg J."/>
            <person name="Griggs A."/>
            <person name="Gujja S."/>
            <person name="Heiman D."/>
            <person name="Howarth C."/>
            <person name="Larson L."/>
            <person name="Lui A."/>
            <person name="MacDonald P.J.P."/>
            <person name="Mehta T."/>
            <person name="Montmayeur A."/>
            <person name="Murphy C."/>
            <person name="Neiman D."/>
            <person name="Pearson M."/>
            <person name="Priest M."/>
            <person name="Roberts A."/>
            <person name="Saif S."/>
            <person name="Shea T."/>
            <person name="Shenoy N."/>
            <person name="Sisk P."/>
            <person name="Stolte C."/>
            <person name="Sykes S."/>
            <person name="Yandava C."/>
            <person name="Wortman J."/>
            <person name="Nusbaum C."/>
            <person name="Birren B."/>
        </authorList>
    </citation>
    <scope>NUCLEOTIDE SEQUENCE</scope>
    <source>
        <strain evidence="9">ATCC 64411</strain>
    </source>
</reference>
<evidence type="ECO:0000313" key="9">
    <source>
        <dbReference type="EMBL" id="KLU90094.1"/>
    </source>
</evidence>
<dbReference type="EMBL" id="ADBL01002220">
    <property type="status" value="NOT_ANNOTATED_CDS"/>
    <property type="molecule type" value="Genomic_DNA"/>
</dbReference>
<dbReference type="PANTHER" id="PTHR24324:SF5">
    <property type="entry name" value="HEMATOPOIETICALLY-EXPRESSED HOMEOBOX PROTEIN HHEX"/>
    <property type="match status" value="1"/>
</dbReference>
<name>A0A0C4E8Y7_MAGP6</name>
<dbReference type="Gene3D" id="1.10.10.60">
    <property type="entry name" value="Homeodomain-like"/>
    <property type="match status" value="1"/>
</dbReference>
<dbReference type="OrthoDB" id="6159439at2759"/>
<dbReference type="STRING" id="644358.A0A0C4E8Y7"/>
<dbReference type="CDD" id="cd00086">
    <property type="entry name" value="homeodomain"/>
    <property type="match status" value="1"/>
</dbReference>
<feature type="compositionally biased region" description="Low complexity" evidence="7">
    <location>
        <begin position="205"/>
        <end position="218"/>
    </location>
</feature>
<reference evidence="9" key="1">
    <citation type="submission" date="2010-05" db="EMBL/GenBank/DDBJ databases">
        <title>The Genome Sequence of Magnaporthe poae strain ATCC 64411.</title>
        <authorList>
            <consortium name="The Broad Institute Genome Sequencing Platform"/>
            <consortium name="Broad Institute Genome Sequencing Center for Infectious Disease"/>
            <person name="Ma L.-J."/>
            <person name="Dead R."/>
            <person name="Young S."/>
            <person name="Zeng Q."/>
            <person name="Koehrsen M."/>
            <person name="Alvarado L."/>
            <person name="Berlin A."/>
            <person name="Chapman S.B."/>
            <person name="Chen Z."/>
            <person name="Freedman E."/>
            <person name="Gellesch M."/>
            <person name="Goldberg J."/>
            <person name="Griggs A."/>
            <person name="Gujja S."/>
            <person name="Heilman E.R."/>
            <person name="Heiman D."/>
            <person name="Hepburn T."/>
            <person name="Howarth C."/>
            <person name="Jen D."/>
            <person name="Larson L."/>
            <person name="Mehta T."/>
            <person name="Neiman D."/>
            <person name="Pearson M."/>
            <person name="Roberts A."/>
            <person name="Saif S."/>
            <person name="Shea T."/>
            <person name="Shenoy N."/>
            <person name="Sisk P."/>
            <person name="Stolte C."/>
            <person name="Sykes S."/>
            <person name="Walk T."/>
            <person name="White J."/>
            <person name="Yandava C."/>
            <person name="Haas B."/>
            <person name="Nusbaum C."/>
            <person name="Birren B."/>
        </authorList>
    </citation>
    <scope>NUCLEOTIDE SEQUENCE</scope>
    <source>
        <strain evidence="9">ATCC 64411</strain>
    </source>
</reference>
<evidence type="ECO:0000313" key="10">
    <source>
        <dbReference type="EnsemblFungi" id="MAPG_09059T0"/>
    </source>
</evidence>
<keyword evidence="2 5" id="KW-0238">DNA-binding</keyword>
<accession>A0A0C4E8Y7</accession>
<feature type="compositionally biased region" description="Low complexity" evidence="7">
    <location>
        <begin position="69"/>
        <end position="89"/>
    </location>
</feature>
<feature type="compositionally biased region" description="Polar residues" evidence="7">
    <location>
        <begin position="90"/>
        <end position="99"/>
    </location>
</feature>
<dbReference type="EMBL" id="ADBL01002219">
    <property type="status" value="NOT_ANNOTATED_CDS"/>
    <property type="molecule type" value="Genomic_DNA"/>
</dbReference>
<keyword evidence="3 5" id="KW-0371">Homeobox</keyword>
<dbReference type="PANTHER" id="PTHR24324">
    <property type="entry name" value="HOMEOBOX PROTEIN HHEX"/>
    <property type="match status" value="1"/>
</dbReference>
<evidence type="ECO:0000256" key="1">
    <source>
        <dbReference type="ARBA" id="ARBA00004123"/>
    </source>
</evidence>
<dbReference type="OMA" id="THYPFER"/>
<dbReference type="GO" id="GO:0030154">
    <property type="term" value="P:cell differentiation"/>
    <property type="evidence" value="ECO:0007669"/>
    <property type="project" value="TreeGrafter"/>
</dbReference>
<feature type="compositionally biased region" description="Low complexity" evidence="7">
    <location>
        <begin position="117"/>
        <end position="127"/>
    </location>
</feature>
<dbReference type="InterPro" id="IPR009057">
    <property type="entry name" value="Homeodomain-like_sf"/>
</dbReference>
<dbReference type="PROSITE" id="PS50071">
    <property type="entry name" value="HOMEOBOX_2"/>
    <property type="match status" value="1"/>
</dbReference>
<evidence type="ECO:0000256" key="7">
    <source>
        <dbReference type="SAM" id="MobiDB-lite"/>
    </source>
</evidence>
<feature type="compositionally biased region" description="Low complexity" evidence="7">
    <location>
        <begin position="140"/>
        <end position="153"/>
    </location>
</feature>
<gene>
    <name evidence="9" type="ORF">MAPG_09059</name>
</gene>
<proteinExistence type="predicted"/>
<dbReference type="Proteomes" id="UP000011715">
    <property type="component" value="Unassembled WGS sequence"/>
</dbReference>
<evidence type="ECO:0000256" key="3">
    <source>
        <dbReference type="ARBA" id="ARBA00023155"/>
    </source>
</evidence>
<feature type="region of interest" description="Disordered" evidence="7">
    <location>
        <begin position="18"/>
        <end position="262"/>
    </location>
</feature>
<evidence type="ECO:0000256" key="6">
    <source>
        <dbReference type="RuleBase" id="RU000682"/>
    </source>
</evidence>
<feature type="region of interest" description="Disordered" evidence="7">
    <location>
        <begin position="411"/>
        <end position="430"/>
    </location>
</feature>
<dbReference type="InterPro" id="IPR051000">
    <property type="entry name" value="Homeobox_DNA-bind_prot"/>
</dbReference>
<dbReference type="VEuPathDB" id="FungiDB:MAPG_09059"/>
<dbReference type="eggNOG" id="KOG0849">
    <property type="taxonomic scope" value="Eukaryota"/>
</dbReference>
<feature type="compositionally biased region" description="Low complexity" evidence="7">
    <location>
        <begin position="416"/>
        <end position="430"/>
    </location>
</feature>